<sequence length="268" mass="29432">MLFYRASLDVPVELAYDLATLLRAHRTLIGTRRGRRALGCYQQAVLALRWFRDATRIPALARDAGIGLATAYRYLHEVIVVLAAQAPDLHDVLAAALRSGQDHVLLDGTLIPSDRVNEPHRRSDRWYSGKHHRHGGNVQVLCAADGTPIWTSPVEPGSTHDLTAARRHALPALYPAATKGLPVLADKGYTGAGAGIHVPVRRPGGTHILDPVTRGWNSYINTHRAPVERGIAVLKKRWKALQQVSLCPQRIGDIVAAALVLTIHEKRY</sequence>
<protein>
    <submittedName>
        <fullName evidence="4">DDE superfamily endonuclease</fullName>
    </submittedName>
</protein>
<dbReference type="RefSeq" id="WP_104435626.1">
    <property type="nucleotide sequence ID" value="NZ_PTJD01000020.1"/>
</dbReference>
<evidence type="ECO:0000313" key="4">
    <source>
        <dbReference type="EMBL" id="PPK91908.1"/>
    </source>
</evidence>
<dbReference type="Proteomes" id="UP000239485">
    <property type="component" value="Unassembled WGS sequence"/>
</dbReference>
<evidence type="ECO:0000256" key="1">
    <source>
        <dbReference type="ARBA" id="ARBA00001968"/>
    </source>
</evidence>
<evidence type="ECO:0000313" key="5">
    <source>
        <dbReference type="Proteomes" id="UP000239485"/>
    </source>
</evidence>
<reference evidence="4 5" key="1">
    <citation type="submission" date="2018-02" db="EMBL/GenBank/DDBJ databases">
        <title>Genomic Encyclopedia of Archaeal and Bacterial Type Strains, Phase II (KMG-II): from individual species to whole genera.</title>
        <authorList>
            <person name="Goeker M."/>
        </authorList>
    </citation>
    <scope>NUCLEOTIDE SEQUENCE [LARGE SCALE GENOMIC DNA]</scope>
    <source>
        <strain evidence="4 5">DSM 22857</strain>
    </source>
</reference>
<proteinExistence type="predicted"/>
<evidence type="ECO:0000256" key="2">
    <source>
        <dbReference type="ARBA" id="ARBA00022723"/>
    </source>
</evidence>
<comment type="cofactor">
    <cofactor evidence="1">
        <name>a divalent metal cation</name>
        <dbReference type="ChEBI" id="CHEBI:60240"/>
    </cofactor>
</comment>
<keyword evidence="2" id="KW-0479">Metal-binding</keyword>
<keyword evidence="4" id="KW-0540">Nuclease</keyword>
<dbReference type="InterPro" id="IPR027806">
    <property type="entry name" value="HARBI1_dom"/>
</dbReference>
<keyword evidence="4" id="KW-0255">Endonuclease</keyword>
<keyword evidence="4" id="KW-0378">Hydrolase</keyword>
<gene>
    <name evidence="4" type="ORF">CLV92_12027</name>
</gene>
<organism evidence="4 5">
    <name type="scientific">Kineococcus xinjiangensis</name>
    <dbReference type="NCBI Taxonomy" id="512762"/>
    <lineage>
        <taxon>Bacteria</taxon>
        <taxon>Bacillati</taxon>
        <taxon>Actinomycetota</taxon>
        <taxon>Actinomycetes</taxon>
        <taxon>Kineosporiales</taxon>
        <taxon>Kineosporiaceae</taxon>
        <taxon>Kineococcus</taxon>
    </lineage>
</organism>
<dbReference type="EMBL" id="PTJD01000020">
    <property type="protein sequence ID" value="PPK91908.1"/>
    <property type="molecule type" value="Genomic_DNA"/>
</dbReference>
<keyword evidence="5" id="KW-1185">Reference proteome</keyword>
<dbReference type="AlphaFoldDB" id="A0A2S6ICF5"/>
<dbReference type="GO" id="GO:0046872">
    <property type="term" value="F:metal ion binding"/>
    <property type="evidence" value="ECO:0007669"/>
    <property type="project" value="UniProtKB-KW"/>
</dbReference>
<comment type="caution">
    <text evidence="4">The sequence shown here is derived from an EMBL/GenBank/DDBJ whole genome shotgun (WGS) entry which is preliminary data.</text>
</comment>
<dbReference type="GO" id="GO:0004519">
    <property type="term" value="F:endonuclease activity"/>
    <property type="evidence" value="ECO:0007669"/>
    <property type="project" value="UniProtKB-KW"/>
</dbReference>
<dbReference type="Pfam" id="PF13359">
    <property type="entry name" value="DDE_Tnp_4"/>
    <property type="match status" value="1"/>
</dbReference>
<accession>A0A2S6ICF5</accession>
<name>A0A2S6ICF5_9ACTN</name>
<dbReference type="OrthoDB" id="3699454at2"/>
<feature type="domain" description="DDE Tnp4" evidence="3">
    <location>
        <begin position="106"/>
        <end position="262"/>
    </location>
</feature>
<evidence type="ECO:0000259" key="3">
    <source>
        <dbReference type="Pfam" id="PF13359"/>
    </source>
</evidence>